<dbReference type="AlphaFoldDB" id="A0A8C9HGQ4"/>
<accession>A0A8C9HGQ4</accession>
<protein>
    <submittedName>
        <fullName evidence="1">Uncharacterized protein</fullName>
    </submittedName>
</protein>
<reference evidence="1" key="1">
    <citation type="submission" date="2025-08" db="UniProtKB">
        <authorList>
            <consortium name="Ensembl"/>
        </authorList>
    </citation>
    <scope>IDENTIFICATION</scope>
</reference>
<dbReference type="Ensembl" id="ENSPTET00000028829.1">
    <property type="protein sequence ID" value="ENSPTEP00000019787.1"/>
    <property type="gene ID" value="ENSPTEG00000021087.1"/>
</dbReference>
<evidence type="ECO:0000313" key="2">
    <source>
        <dbReference type="Proteomes" id="UP000694416"/>
    </source>
</evidence>
<reference evidence="1" key="2">
    <citation type="submission" date="2025-09" db="UniProtKB">
        <authorList>
            <consortium name="Ensembl"/>
        </authorList>
    </citation>
    <scope>IDENTIFICATION</scope>
</reference>
<evidence type="ECO:0000313" key="1">
    <source>
        <dbReference type="Ensembl" id="ENSPTEP00000019787.1"/>
    </source>
</evidence>
<dbReference type="Proteomes" id="UP000694416">
    <property type="component" value="Unplaced"/>
</dbReference>
<organism evidence="1 2">
    <name type="scientific">Piliocolobus tephrosceles</name>
    <name type="common">Ugandan red Colobus</name>
    <dbReference type="NCBI Taxonomy" id="591936"/>
    <lineage>
        <taxon>Eukaryota</taxon>
        <taxon>Metazoa</taxon>
        <taxon>Chordata</taxon>
        <taxon>Craniata</taxon>
        <taxon>Vertebrata</taxon>
        <taxon>Euteleostomi</taxon>
        <taxon>Mammalia</taxon>
        <taxon>Eutheria</taxon>
        <taxon>Euarchontoglires</taxon>
        <taxon>Primates</taxon>
        <taxon>Haplorrhini</taxon>
        <taxon>Catarrhini</taxon>
        <taxon>Cercopithecidae</taxon>
        <taxon>Colobinae</taxon>
        <taxon>Piliocolobus</taxon>
    </lineage>
</organism>
<keyword evidence="2" id="KW-1185">Reference proteome</keyword>
<proteinExistence type="predicted"/>
<name>A0A8C9HGQ4_9PRIM</name>
<sequence>MSLRGATVKANIKDFNLTKMWSESKTFYTCSLHNYFKRRSVADLETVINQCFPSVCVSDFSSASAIMKCPSVFVFLKYVLFHIALPIFTSHLGLGSPQRKPGLVRLFPLRCMRHLGKRQFEGKFASSLQIPHEY</sequence>